<dbReference type="AlphaFoldDB" id="A0A7J3Y0F0"/>
<dbReference type="Pfam" id="PF00534">
    <property type="entry name" value="Glycos_transf_1"/>
    <property type="match status" value="1"/>
</dbReference>
<organism evidence="2">
    <name type="scientific">Thermogladius calderae</name>
    <dbReference type="NCBI Taxonomy" id="1200300"/>
    <lineage>
        <taxon>Archaea</taxon>
        <taxon>Thermoproteota</taxon>
        <taxon>Thermoprotei</taxon>
        <taxon>Desulfurococcales</taxon>
        <taxon>Desulfurococcaceae</taxon>
        <taxon>Thermogladius</taxon>
    </lineage>
</organism>
<dbReference type="InterPro" id="IPR038013">
    <property type="entry name" value="ALG11"/>
</dbReference>
<dbReference type="PANTHER" id="PTHR45919:SF1">
    <property type="entry name" value="GDP-MAN:MAN(3)GLCNAC(2)-PP-DOL ALPHA-1,2-MANNOSYLTRANSFERASE"/>
    <property type="match status" value="1"/>
</dbReference>
<feature type="domain" description="Glycosyl transferase family 1" evidence="1">
    <location>
        <begin position="175"/>
        <end position="291"/>
    </location>
</feature>
<dbReference type="SUPFAM" id="SSF53756">
    <property type="entry name" value="UDP-Glycosyltransferase/glycogen phosphorylase"/>
    <property type="match status" value="1"/>
</dbReference>
<dbReference type="EMBL" id="DRYK01000076">
    <property type="protein sequence ID" value="HHP68283.1"/>
    <property type="molecule type" value="Genomic_DNA"/>
</dbReference>
<name>A0A7J3Y0F0_9CREN</name>
<reference evidence="2" key="1">
    <citation type="journal article" date="2020" name="mSystems">
        <title>Genome- and Community-Level Interaction Insights into Carbon Utilization and Element Cycling Functions of Hydrothermarchaeota in Hydrothermal Sediment.</title>
        <authorList>
            <person name="Zhou Z."/>
            <person name="Liu Y."/>
            <person name="Xu W."/>
            <person name="Pan J."/>
            <person name="Luo Z.H."/>
            <person name="Li M."/>
        </authorList>
    </citation>
    <scope>NUCLEOTIDE SEQUENCE [LARGE SCALE GENOMIC DNA]</scope>
    <source>
        <strain evidence="2">SpSt-110</strain>
    </source>
</reference>
<dbReference type="PANTHER" id="PTHR45919">
    <property type="entry name" value="GDP-MAN:MAN(3)GLCNAC(2)-PP-DOL ALPHA-1,2-MANNOSYLTRANSFERASE"/>
    <property type="match status" value="1"/>
</dbReference>
<accession>A0A7J3Y0F0</accession>
<protein>
    <submittedName>
        <fullName evidence="2">Glycosyltransferase</fullName>
    </submittedName>
</protein>
<proteinExistence type="predicted"/>
<sequence>MHRALRELGYESKILTFVVDEDRLRSAIELLTPGFKPVLEVHELPATSRLMNVLMAGMTRGRMVRLRRALLTRSLIERVQRGGGELLIDTASHLPTPVDVSYVHFPLPLLEKHSGLVWGVYNWLVRRVARSLTGDTRLVLVNSTWTKRVFNSIYGSSYRVEILYPPVDVEYFYSGSKAREKSVVTVSRFSPEKRLESILIAAREMPDYHFYILGSATSTSKRVLEMLSEKIAEYGLENVEVRPNVSREDLKSILSRAMFYLHPPYPEHFGLSVAEAVAAGAIPIVYRDGGAWTDIVSRIDPVLGYHDIGEVPKIVRELEGRPDFLNELRERGQNIVMNFTYDRFKKRLAGIIRLFDAQS</sequence>
<dbReference type="GO" id="GO:0006487">
    <property type="term" value="P:protein N-linked glycosylation"/>
    <property type="evidence" value="ECO:0007669"/>
    <property type="project" value="TreeGrafter"/>
</dbReference>
<gene>
    <name evidence="2" type="ORF">ENM60_05825</name>
</gene>
<evidence type="ECO:0000313" key="2">
    <source>
        <dbReference type="EMBL" id="HHP68283.1"/>
    </source>
</evidence>
<keyword evidence="2" id="KW-0808">Transferase</keyword>
<evidence type="ECO:0000259" key="1">
    <source>
        <dbReference type="Pfam" id="PF00534"/>
    </source>
</evidence>
<dbReference type="Gene3D" id="3.40.50.2000">
    <property type="entry name" value="Glycogen Phosphorylase B"/>
    <property type="match status" value="1"/>
</dbReference>
<comment type="caution">
    <text evidence="2">The sequence shown here is derived from an EMBL/GenBank/DDBJ whole genome shotgun (WGS) entry which is preliminary data.</text>
</comment>
<dbReference type="GO" id="GO:0016020">
    <property type="term" value="C:membrane"/>
    <property type="evidence" value="ECO:0007669"/>
    <property type="project" value="TreeGrafter"/>
</dbReference>
<dbReference type="InterPro" id="IPR001296">
    <property type="entry name" value="Glyco_trans_1"/>
</dbReference>
<dbReference type="GO" id="GO:0004377">
    <property type="term" value="F:GDP-Man:Man(3)GlcNAc(2)-PP-Dol alpha-1,2-mannosyltransferase activity"/>
    <property type="evidence" value="ECO:0007669"/>
    <property type="project" value="InterPro"/>
</dbReference>